<feature type="transmembrane region" description="Helical" evidence="1">
    <location>
        <begin position="21"/>
        <end position="47"/>
    </location>
</feature>
<feature type="domain" description="DUF1206" evidence="2">
    <location>
        <begin position="22"/>
        <end position="89"/>
    </location>
</feature>
<keyword evidence="1" id="KW-1133">Transmembrane helix</keyword>
<keyword evidence="4" id="KW-1185">Reference proteome</keyword>
<name>A0A5R8MLN1_9GAMM</name>
<evidence type="ECO:0000313" key="4">
    <source>
        <dbReference type="Proteomes" id="UP000306973"/>
    </source>
</evidence>
<dbReference type="RefSeq" id="WP_138179215.1">
    <property type="nucleotide sequence ID" value="NZ_VBUI01000003.1"/>
</dbReference>
<feature type="transmembrane region" description="Helical" evidence="1">
    <location>
        <begin position="202"/>
        <end position="223"/>
    </location>
</feature>
<proteinExistence type="predicted"/>
<keyword evidence="1" id="KW-0812">Transmembrane</keyword>
<feature type="domain" description="DUF1206" evidence="2">
    <location>
        <begin position="201"/>
        <end position="268"/>
    </location>
</feature>
<gene>
    <name evidence="3" type="ORF">FEI13_02465</name>
</gene>
<feature type="transmembrane region" description="Helical" evidence="1">
    <location>
        <begin position="67"/>
        <end position="85"/>
    </location>
</feature>
<evidence type="ECO:0000256" key="1">
    <source>
        <dbReference type="SAM" id="Phobius"/>
    </source>
</evidence>
<sequence>MAATDTHPKRRLKRGLALAARAGYVAKGVVYLLVGGLAALAAAGLGGSHAGTKAAINQLVHQPFGDTMLGLLGAGLFAYALWRLLQALLDTEEVGRGLKGLVTRLGFTISSLIHASLGVYCIDLLRNAAMSSGEAETQDRTALLMSHRGGVILVLAVGLVFLGIGLRQLWRAFARTYLGNWHHRQMSTGQRRLFEGITRWGLSARGVVFLIIGLFLCIAAWRTDPSQAQGLGGALTVLAAQPFGPWLLGAVALGLFGYGLYCLINAGFRDTSVD</sequence>
<keyword evidence="1" id="KW-0472">Membrane</keyword>
<dbReference type="Pfam" id="PF06724">
    <property type="entry name" value="DUF1206"/>
    <property type="match status" value="3"/>
</dbReference>
<reference evidence="3 4" key="1">
    <citation type="journal article" date="2007" name="Int. J. Syst. Evol. Microbiol.">
        <title>Halomonas saccharevitans sp. nov., Halomonas arcis sp. nov. and Halomonas subterranea sp. nov., halophilic bacteria isolated from hypersaline environments of China.</title>
        <authorList>
            <person name="Xu X.W."/>
            <person name="Wu Y.H."/>
            <person name="Zhou Z."/>
            <person name="Wang C.S."/>
            <person name="Zhou Y.G."/>
            <person name="Zhang H.B."/>
            <person name="Wang Y."/>
            <person name="Wu M."/>
        </authorList>
    </citation>
    <scope>NUCLEOTIDE SEQUENCE [LARGE SCALE GENOMIC DNA]</scope>
    <source>
        <strain evidence="3 4">TBZ3</strain>
    </source>
</reference>
<dbReference type="OrthoDB" id="5702018at2"/>
<comment type="caution">
    <text evidence="3">The sequence shown here is derived from an EMBL/GenBank/DDBJ whole genome shotgun (WGS) entry which is preliminary data.</text>
</comment>
<organism evidence="3 4">
    <name type="scientific">Halomonas urmiana</name>
    <dbReference type="NCBI Taxonomy" id="490901"/>
    <lineage>
        <taxon>Bacteria</taxon>
        <taxon>Pseudomonadati</taxon>
        <taxon>Pseudomonadota</taxon>
        <taxon>Gammaproteobacteria</taxon>
        <taxon>Oceanospirillales</taxon>
        <taxon>Halomonadaceae</taxon>
        <taxon>Halomonas</taxon>
    </lineage>
</organism>
<protein>
    <submittedName>
        <fullName evidence="3">DUF1206 domain-containing protein</fullName>
    </submittedName>
</protein>
<dbReference type="Proteomes" id="UP000306973">
    <property type="component" value="Unassembled WGS sequence"/>
</dbReference>
<feature type="domain" description="DUF1206" evidence="2">
    <location>
        <begin position="105"/>
        <end position="174"/>
    </location>
</feature>
<dbReference type="EMBL" id="VBUI01000003">
    <property type="protein sequence ID" value="TLF52993.1"/>
    <property type="molecule type" value="Genomic_DNA"/>
</dbReference>
<evidence type="ECO:0000259" key="2">
    <source>
        <dbReference type="Pfam" id="PF06724"/>
    </source>
</evidence>
<feature type="transmembrane region" description="Helical" evidence="1">
    <location>
        <begin position="145"/>
        <end position="166"/>
    </location>
</feature>
<feature type="transmembrane region" description="Helical" evidence="1">
    <location>
        <begin position="105"/>
        <end position="125"/>
    </location>
</feature>
<dbReference type="InterPro" id="IPR009597">
    <property type="entry name" value="DUF1206"/>
</dbReference>
<dbReference type="AlphaFoldDB" id="A0A5R8MLN1"/>
<accession>A0A5R8MLN1</accession>
<evidence type="ECO:0000313" key="3">
    <source>
        <dbReference type="EMBL" id="TLF52993.1"/>
    </source>
</evidence>
<feature type="transmembrane region" description="Helical" evidence="1">
    <location>
        <begin position="243"/>
        <end position="264"/>
    </location>
</feature>